<gene>
    <name evidence="2" type="ORF">ENW50_02490</name>
</gene>
<dbReference type="EMBL" id="DTKL01000015">
    <property type="protein sequence ID" value="HGY93547.1"/>
    <property type="molecule type" value="Genomic_DNA"/>
</dbReference>
<accession>A0A7V4XR02</accession>
<dbReference type="GO" id="GO:0032259">
    <property type="term" value="P:methylation"/>
    <property type="evidence" value="ECO:0007669"/>
    <property type="project" value="UniProtKB-KW"/>
</dbReference>
<organism evidence="2">
    <name type="scientific">Acidobacterium capsulatum</name>
    <dbReference type="NCBI Taxonomy" id="33075"/>
    <lineage>
        <taxon>Bacteria</taxon>
        <taxon>Pseudomonadati</taxon>
        <taxon>Acidobacteriota</taxon>
        <taxon>Terriglobia</taxon>
        <taxon>Terriglobales</taxon>
        <taxon>Acidobacteriaceae</taxon>
        <taxon>Acidobacterium</taxon>
    </lineage>
</organism>
<comment type="caution">
    <text evidence="2">The sequence shown here is derived from an EMBL/GenBank/DDBJ whole genome shotgun (WGS) entry which is preliminary data.</text>
</comment>
<evidence type="ECO:0000256" key="1">
    <source>
        <dbReference type="SAM" id="MobiDB-lite"/>
    </source>
</evidence>
<dbReference type="Gene3D" id="3.40.50.150">
    <property type="entry name" value="Vaccinia Virus protein VP39"/>
    <property type="match status" value="1"/>
</dbReference>
<evidence type="ECO:0000313" key="2">
    <source>
        <dbReference type="EMBL" id="HGY93547.1"/>
    </source>
</evidence>
<protein>
    <submittedName>
        <fullName evidence="2">Class I SAM-dependent methyltransferase</fullName>
    </submittedName>
</protein>
<dbReference type="GO" id="GO:0008168">
    <property type="term" value="F:methyltransferase activity"/>
    <property type="evidence" value="ECO:0007669"/>
    <property type="project" value="UniProtKB-KW"/>
</dbReference>
<keyword evidence="2" id="KW-0808">Transferase</keyword>
<dbReference type="InterPro" id="IPR029063">
    <property type="entry name" value="SAM-dependent_MTases_sf"/>
</dbReference>
<feature type="region of interest" description="Disordered" evidence="1">
    <location>
        <begin position="258"/>
        <end position="278"/>
    </location>
</feature>
<dbReference type="SUPFAM" id="SSF53335">
    <property type="entry name" value="S-adenosyl-L-methionine-dependent methyltransferases"/>
    <property type="match status" value="1"/>
</dbReference>
<sequence length="278" mass="30936">MQRRPWFEMHDRSWFPRLWRDLVTDALEHTWNTLGNYGPVAPLLRRAMAESQTRQVVDLCSGGGGPWLSLAPKLASSLGEGVSVVLTDKFPNRAAFARTEAASGGRVGFCGEPVDAARVPENLRGFRTIFSSFHHFTPEQARAMLADAFARREGIGVFELAQPRAKTVLLCFGMPVLNWALTPWMRPLGWQRLLWTYLLPVVPFTLWLDGVLSCLRSYSEADMRELVEGLRAPDYAWETGQAGSGKARVQYLIGRPVRTSTGPSASQDAPEMLLSEGT</sequence>
<name>A0A7V4XR02_9BACT</name>
<dbReference type="AlphaFoldDB" id="A0A7V4XR02"/>
<feature type="compositionally biased region" description="Polar residues" evidence="1">
    <location>
        <begin position="258"/>
        <end position="267"/>
    </location>
</feature>
<keyword evidence="2" id="KW-0489">Methyltransferase</keyword>
<proteinExistence type="predicted"/>
<reference evidence="2" key="1">
    <citation type="journal article" date="2020" name="mSystems">
        <title>Genome- and Community-Level Interaction Insights into Carbon Utilization and Element Cycling Functions of Hydrothermarchaeota in Hydrothermal Sediment.</title>
        <authorList>
            <person name="Zhou Z."/>
            <person name="Liu Y."/>
            <person name="Xu W."/>
            <person name="Pan J."/>
            <person name="Luo Z.H."/>
            <person name="Li M."/>
        </authorList>
    </citation>
    <scope>NUCLEOTIDE SEQUENCE [LARGE SCALE GENOMIC DNA]</scope>
    <source>
        <strain evidence="2">SpSt-855</strain>
    </source>
</reference>